<name>A0A8J2KJM2_9HEXA</name>
<dbReference type="Pfam" id="PF02793">
    <property type="entry name" value="HRM"/>
    <property type="match status" value="1"/>
</dbReference>
<proteinExistence type="predicted"/>
<dbReference type="PROSITE" id="PS50227">
    <property type="entry name" value="G_PROTEIN_RECEP_F2_3"/>
    <property type="match status" value="1"/>
</dbReference>
<evidence type="ECO:0000313" key="3">
    <source>
        <dbReference type="Proteomes" id="UP000708208"/>
    </source>
</evidence>
<dbReference type="InterPro" id="IPR050332">
    <property type="entry name" value="GPCR_2"/>
</dbReference>
<gene>
    <name evidence="2" type="ORF">AFUS01_LOCUS15460</name>
</gene>
<dbReference type="PANTHER" id="PTHR45620">
    <property type="entry name" value="PDF RECEPTOR-LIKE PROTEIN-RELATED"/>
    <property type="match status" value="1"/>
</dbReference>
<protein>
    <recommendedName>
        <fullName evidence="1">G-protein coupled receptors family 2 profile 1 domain-containing protein</fullName>
    </recommendedName>
</protein>
<feature type="domain" description="G-protein coupled receptors family 2 profile 1" evidence="1">
    <location>
        <begin position="28"/>
        <end position="112"/>
    </location>
</feature>
<keyword evidence="3" id="KW-1185">Reference proteome</keyword>
<dbReference type="GO" id="GO:0008528">
    <property type="term" value="F:G protein-coupled peptide receptor activity"/>
    <property type="evidence" value="ECO:0007669"/>
    <property type="project" value="TreeGrafter"/>
</dbReference>
<comment type="caution">
    <text evidence="2">The sequence shown here is derived from an EMBL/GenBank/DDBJ whole genome shotgun (WGS) entry which is preliminary data.</text>
</comment>
<dbReference type="SMART" id="SM00008">
    <property type="entry name" value="HormR"/>
    <property type="match status" value="1"/>
</dbReference>
<dbReference type="GO" id="GO:0007188">
    <property type="term" value="P:adenylate cyclase-modulating G protein-coupled receptor signaling pathway"/>
    <property type="evidence" value="ECO:0007669"/>
    <property type="project" value="TreeGrafter"/>
</dbReference>
<dbReference type="EMBL" id="CAJVCH010136953">
    <property type="protein sequence ID" value="CAG7726551.1"/>
    <property type="molecule type" value="Genomic_DNA"/>
</dbReference>
<dbReference type="OrthoDB" id="5967113at2759"/>
<accession>A0A8J2KJM2</accession>
<evidence type="ECO:0000259" key="1">
    <source>
        <dbReference type="PROSITE" id="PS50227"/>
    </source>
</evidence>
<sequence>MDQLNYTGINLSDTQKYQLVGISTTGVACLVQSWKNQMSNPIDGKFCQVLWDGIYCWPATLANQTVDVPCSTFFGEKVFRKESTVRAFKICSEEGVWVGGTYTNYSSCIKNMKELALVLLKARVVTDGV</sequence>
<evidence type="ECO:0000313" key="2">
    <source>
        <dbReference type="EMBL" id="CAG7726551.1"/>
    </source>
</evidence>
<reference evidence="2" key="1">
    <citation type="submission" date="2021-06" db="EMBL/GenBank/DDBJ databases">
        <authorList>
            <person name="Hodson N. C."/>
            <person name="Mongue J. A."/>
            <person name="Jaron S. K."/>
        </authorList>
    </citation>
    <scope>NUCLEOTIDE SEQUENCE</scope>
</reference>
<dbReference type="Proteomes" id="UP000708208">
    <property type="component" value="Unassembled WGS sequence"/>
</dbReference>
<dbReference type="AlphaFoldDB" id="A0A8J2KJM2"/>
<dbReference type="InterPro" id="IPR001879">
    <property type="entry name" value="GPCR_2_extracellular_dom"/>
</dbReference>
<organism evidence="2 3">
    <name type="scientific">Allacma fusca</name>
    <dbReference type="NCBI Taxonomy" id="39272"/>
    <lineage>
        <taxon>Eukaryota</taxon>
        <taxon>Metazoa</taxon>
        <taxon>Ecdysozoa</taxon>
        <taxon>Arthropoda</taxon>
        <taxon>Hexapoda</taxon>
        <taxon>Collembola</taxon>
        <taxon>Symphypleona</taxon>
        <taxon>Sminthuridae</taxon>
        <taxon>Allacma</taxon>
    </lineage>
</organism>
<dbReference type="GO" id="GO:0005886">
    <property type="term" value="C:plasma membrane"/>
    <property type="evidence" value="ECO:0007669"/>
    <property type="project" value="TreeGrafter"/>
</dbReference>